<comment type="subcellular location">
    <subcellularLocation>
        <location evidence="1">Cell membrane</location>
        <topology evidence="1">Multi-pass membrane protein</topology>
    </subcellularLocation>
</comment>
<keyword evidence="6 8" id="KW-1133">Transmembrane helix</keyword>
<dbReference type="EMBL" id="QTTT01000001">
    <property type="protein sequence ID" value="REE97229.1"/>
    <property type="molecule type" value="Genomic_DNA"/>
</dbReference>
<dbReference type="RefSeq" id="WP_116022751.1">
    <property type="nucleotide sequence ID" value="NZ_QTTT01000001.1"/>
</dbReference>
<evidence type="ECO:0000256" key="1">
    <source>
        <dbReference type="ARBA" id="ARBA00004651"/>
    </source>
</evidence>
<feature type="transmembrane region" description="Helical" evidence="8">
    <location>
        <begin position="237"/>
        <end position="264"/>
    </location>
</feature>
<keyword evidence="10" id="KW-1185">Reference proteome</keyword>
<feature type="transmembrane region" description="Helical" evidence="8">
    <location>
        <begin position="168"/>
        <end position="191"/>
    </location>
</feature>
<sequence length="445" mass="45894">MTSAPGRLPLRHAHDREILRLAVPAFGALLAEPLFLLADSAIIGHLGTAQLGGLGVAGQALSLLVYAFVFLAYGTTAAVARQVGAGNLRAGIRQGIDGMWLAVALGAAVVLIGWPLVPSIVDAFGANATVAPYAETYLRVSLFGIPGMLVILAGTGVLRGLQDARTPLYVSIGSFGLNLVLNVVFVLGLGWGIAGSAWGTVIAQTGGAAVYVVAVLRGARRHGAPVRPSRDGLRAAVTAGVHLLIRTLALRVVLLVGTAVAAHMGTEETAAYPVSFQVWTLLAFAHDAIAIAGQSITGRYLGAGDAAGARAATRRMVEWGVVSGLAFAALVMLARPWLPSLFTSDPGVRDLLLGALILVAVQQPIAGVVFVLDGVLIGAGDMRYLAVTTVVATVVFLPAALLAYELGLGLVGLWTAIALWMATRLLTLALRARGDAWLVTGAVRP</sequence>
<feature type="transmembrane region" description="Helical" evidence="8">
    <location>
        <begin position="276"/>
        <end position="296"/>
    </location>
</feature>
<feature type="transmembrane region" description="Helical" evidence="8">
    <location>
        <begin position="317"/>
        <end position="339"/>
    </location>
</feature>
<keyword evidence="4" id="KW-1003">Cell membrane</keyword>
<dbReference type="NCBIfam" id="TIGR00797">
    <property type="entry name" value="matE"/>
    <property type="match status" value="1"/>
</dbReference>
<keyword evidence="7 8" id="KW-0472">Membrane</keyword>
<dbReference type="GO" id="GO:0042910">
    <property type="term" value="F:xenobiotic transmembrane transporter activity"/>
    <property type="evidence" value="ECO:0007669"/>
    <property type="project" value="InterPro"/>
</dbReference>
<evidence type="ECO:0000256" key="2">
    <source>
        <dbReference type="ARBA" id="ARBA00010199"/>
    </source>
</evidence>
<dbReference type="GO" id="GO:0005886">
    <property type="term" value="C:plasma membrane"/>
    <property type="evidence" value="ECO:0007669"/>
    <property type="project" value="UniProtKB-SubCell"/>
</dbReference>
<comment type="similarity">
    <text evidence="2">Belongs to the multi antimicrobial extrusion (MATE) (TC 2.A.66.1) family.</text>
</comment>
<feature type="transmembrane region" description="Helical" evidence="8">
    <location>
        <begin position="384"/>
        <end position="404"/>
    </location>
</feature>
<evidence type="ECO:0000256" key="7">
    <source>
        <dbReference type="ARBA" id="ARBA00023136"/>
    </source>
</evidence>
<evidence type="ECO:0000256" key="6">
    <source>
        <dbReference type="ARBA" id="ARBA00022989"/>
    </source>
</evidence>
<dbReference type="InterPro" id="IPR048279">
    <property type="entry name" value="MdtK-like"/>
</dbReference>
<evidence type="ECO:0000313" key="10">
    <source>
        <dbReference type="Proteomes" id="UP000256661"/>
    </source>
</evidence>
<dbReference type="InterPro" id="IPR002528">
    <property type="entry name" value="MATE_fam"/>
</dbReference>
<dbReference type="Pfam" id="PF01554">
    <property type="entry name" value="MatE"/>
    <property type="match status" value="2"/>
</dbReference>
<organism evidence="9 10">
    <name type="scientific">Thermomonospora umbrina</name>
    <dbReference type="NCBI Taxonomy" id="111806"/>
    <lineage>
        <taxon>Bacteria</taxon>
        <taxon>Bacillati</taxon>
        <taxon>Actinomycetota</taxon>
        <taxon>Actinomycetes</taxon>
        <taxon>Streptosporangiales</taxon>
        <taxon>Thermomonosporaceae</taxon>
        <taxon>Thermomonospora</taxon>
    </lineage>
</organism>
<dbReference type="GO" id="GO:0015297">
    <property type="term" value="F:antiporter activity"/>
    <property type="evidence" value="ECO:0007669"/>
    <property type="project" value="InterPro"/>
</dbReference>
<keyword evidence="5 8" id="KW-0812">Transmembrane</keyword>
<evidence type="ECO:0000256" key="3">
    <source>
        <dbReference type="ARBA" id="ARBA00022448"/>
    </source>
</evidence>
<dbReference type="InterPro" id="IPR044644">
    <property type="entry name" value="DinF-like"/>
</dbReference>
<feature type="transmembrane region" description="Helical" evidence="8">
    <location>
        <begin position="410"/>
        <end position="430"/>
    </location>
</feature>
<dbReference type="AlphaFoldDB" id="A0A3D9SMT4"/>
<evidence type="ECO:0000256" key="5">
    <source>
        <dbReference type="ARBA" id="ARBA00022692"/>
    </source>
</evidence>
<feature type="transmembrane region" description="Helical" evidence="8">
    <location>
        <begin position="56"/>
        <end position="79"/>
    </location>
</feature>
<feature type="transmembrane region" description="Helical" evidence="8">
    <location>
        <begin position="21"/>
        <end position="44"/>
    </location>
</feature>
<feature type="transmembrane region" description="Helical" evidence="8">
    <location>
        <begin position="351"/>
        <end position="372"/>
    </location>
</feature>
<dbReference type="Proteomes" id="UP000256661">
    <property type="component" value="Unassembled WGS sequence"/>
</dbReference>
<feature type="transmembrane region" description="Helical" evidence="8">
    <location>
        <begin position="137"/>
        <end position="161"/>
    </location>
</feature>
<feature type="transmembrane region" description="Helical" evidence="8">
    <location>
        <begin position="99"/>
        <end position="117"/>
    </location>
</feature>
<dbReference type="CDD" id="cd13136">
    <property type="entry name" value="MATE_DinF_like"/>
    <property type="match status" value="1"/>
</dbReference>
<evidence type="ECO:0000256" key="4">
    <source>
        <dbReference type="ARBA" id="ARBA00022475"/>
    </source>
</evidence>
<evidence type="ECO:0000313" key="9">
    <source>
        <dbReference type="EMBL" id="REE97229.1"/>
    </source>
</evidence>
<dbReference type="PANTHER" id="PTHR42893:SF46">
    <property type="entry name" value="PROTEIN DETOXIFICATION 44, CHLOROPLASTIC"/>
    <property type="match status" value="1"/>
</dbReference>
<feature type="transmembrane region" description="Helical" evidence="8">
    <location>
        <begin position="197"/>
        <end position="216"/>
    </location>
</feature>
<evidence type="ECO:0000256" key="8">
    <source>
        <dbReference type="SAM" id="Phobius"/>
    </source>
</evidence>
<comment type="caution">
    <text evidence="9">The sequence shown here is derived from an EMBL/GenBank/DDBJ whole genome shotgun (WGS) entry which is preliminary data.</text>
</comment>
<name>A0A3D9SMT4_9ACTN</name>
<dbReference type="PIRSF" id="PIRSF006603">
    <property type="entry name" value="DinF"/>
    <property type="match status" value="1"/>
</dbReference>
<accession>A0A3D9SMT4</accession>
<protein>
    <submittedName>
        <fullName evidence="9">Putative MATE family efflux protein</fullName>
    </submittedName>
</protein>
<dbReference type="OrthoDB" id="5242355at2"/>
<reference evidence="9 10" key="1">
    <citation type="submission" date="2018-08" db="EMBL/GenBank/DDBJ databases">
        <title>Sequencing the genomes of 1000 actinobacteria strains.</title>
        <authorList>
            <person name="Klenk H.-P."/>
        </authorList>
    </citation>
    <scope>NUCLEOTIDE SEQUENCE [LARGE SCALE GENOMIC DNA]</scope>
    <source>
        <strain evidence="9 10">DSM 43927</strain>
    </source>
</reference>
<proteinExistence type="inferred from homology"/>
<gene>
    <name evidence="9" type="ORF">DFJ69_2693</name>
</gene>
<keyword evidence="3" id="KW-0813">Transport</keyword>
<dbReference type="PANTHER" id="PTHR42893">
    <property type="entry name" value="PROTEIN DETOXIFICATION 44, CHLOROPLASTIC-RELATED"/>
    <property type="match status" value="1"/>
</dbReference>